<accession>A0ABR4E507</accession>
<dbReference type="EMBL" id="JBAWTH010000099">
    <property type="protein sequence ID" value="KAL2277513.1"/>
    <property type="molecule type" value="Genomic_DNA"/>
</dbReference>
<keyword evidence="4" id="KW-1185">Reference proteome</keyword>
<evidence type="ECO:0000313" key="3">
    <source>
        <dbReference type="EMBL" id="KAL2277513.1"/>
    </source>
</evidence>
<feature type="transmembrane region" description="Helical" evidence="2">
    <location>
        <begin position="207"/>
        <end position="230"/>
    </location>
</feature>
<gene>
    <name evidence="3" type="ORF">FJTKL_15429</name>
</gene>
<dbReference type="Proteomes" id="UP001600888">
    <property type="component" value="Unassembled WGS sequence"/>
</dbReference>
<keyword evidence="2" id="KW-1133">Transmembrane helix</keyword>
<keyword evidence="2" id="KW-0472">Membrane</keyword>
<name>A0ABR4E507_9PEZI</name>
<evidence type="ECO:0000256" key="2">
    <source>
        <dbReference type="SAM" id="Phobius"/>
    </source>
</evidence>
<comment type="caution">
    <text evidence="3">The sequence shown here is derived from an EMBL/GenBank/DDBJ whole genome shotgun (WGS) entry which is preliminary data.</text>
</comment>
<sequence length="305" mass="32626">MASAVETVYRPPELTSGTWTSWIPLVTPWSGHAPGCSTKFWQWNTDRSIVAWDPGFGISVSKDLRCVPEAATTAWDQDRLGSNSDTVVSIGPMTCPEAFSQVATSVMDASRTLVACCPSEYTFAQWKSPGNIGQCYSDVASGDILTVYTTDSKQSWVPDTRQINSSTTVIGAHINGWIFAEETPTPAAPAATESLRPGCSGGNTNSAVIFGIGVALAVVGVVVLAAGLVIMRRSRKALRRVTQSAVNIPNSRVAPSQDSSRYRPMHQPIPSHGGLFLPVPAQTRHSTPQPYSKEPQEMDASDPSS</sequence>
<feature type="region of interest" description="Disordered" evidence="1">
    <location>
        <begin position="249"/>
        <end position="305"/>
    </location>
</feature>
<keyword evidence="2" id="KW-0812">Transmembrane</keyword>
<organism evidence="3 4">
    <name type="scientific">Diaporthe vaccinii</name>
    <dbReference type="NCBI Taxonomy" id="105482"/>
    <lineage>
        <taxon>Eukaryota</taxon>
        <taxon>Fungi</taxon>
        <taxon>Dikarya</taxon>
        <taxon>Ascomycota</taxon>
        <taxon>Pezizomycotina</taxon>
        <taxon>Sordariomycetes</taxon>
        <taxon>Sordariomycetidae</taxon>
        <taxon>Diaporthales</taxon>
        <taxon>Diaporthaceae</taxon>
        <taxon>Diaporthe</taxon>
        <taxon>Diaporthe eres species complex</taxon>
    </lineage>
</organism>
<protein>
    <submittedName>
        <fullName evidence="3">Uncharacterized protein</fullName>
    </submittedName>
</protein>
<evidence type="ECO:0000256" key="1">
    <source>
        <dbReference type="SAM" id="MobiDB-lite"/>
    </source>
</evidence>
<feature type="compositionally biased region" description="Polar residues" evidence="1">
    <location>
        <begin position="249"/>
        <end position="259"/>
    </location>
</feature>
<reference evidence="3 4" key="1">
    <citation type="submission" date="2024-03" db="EMBL/GenBank/DDBJ databases">
        <title>A high-quality draft genome sequence of Diaporthe vaccinii, a causative agent of upright dieback and viscid rot disease in cranberry plants.</title>
        <authorList>
            <person name="Sarrasin M."/>
            <person name="Lang B.F."/>
            <person name="Burger G."/>
        </authorList>
    </citation>
    <scope>NUCLEOTIDE SEQUENCE [LARGE SCALE GENOMIC DNA]</scope>
    <source>
        <strain evidence="3 4">IS7</strain>
    </source>
</reference>
<proteinExistence type="predicted"/>
<evidence type="ECO:0000313" key="4">
    <source>
        <dbReference type="Proteomes" id="UP001600888"/>
    </source>
</evidence>